<keyword evidence="6" id="KW-0472">Membrane</keyword>
<keyword evidence="1" id="KW-0349">Heme</keyword>
<evidence type="ECO:0000256" key="4">
    <source>
        <dbReference type="ARBA" id="ARBA00023004"/>
    </source>
</evidence>
<dbReference type="PANTHER" id="PTHR47947">
    <property type="entry name" value="CYTOCHROME P450 82C3-RELATED"/>
    <property type="match status" value="1"/>
</dbReference>
<dbReference type="InterPro" id="IPR036396">
    <property type="entry name" value="Cyt_P450_sf"/>
</dbReference>
<dbReference type="PANTHER" id="PTHR47947:SF39">
    <property type="entry name" value="CYTOCHROME P450"/>
    <property type="match status" value="1"/>
</dbReference>
<evidence type="ECO:0000256" key="5">
    <source>
        <dbReference type="ARBA" id="ARBA00023033"/>
    </source>
</evidence>
<keyword evidence="5" id="KW-0503">Monooxygenase</keyword>
<name>A0A8J4Q9F1_9ROSI</name>
<evidence type="ECO:0000256" key="3">
    <source>
        <dbReference type="ARBA" id="ARBA00023002"/>
    </source>
</evidence>
<dbReference type="GO" id="GO:0020037">
    <property type="term" value="F:heme binding"/>
    <property type="evidence" value="ECO:0007669"/>
    <property type="project" value="InterPro"/>
</dbReference>
<dbReference type="OrthoDB" id="2789670at2759"/>
<evidence type="ECO:0000256" key="1">
    <source>
        <dbReference type="ARBA" id="ARBA00022617"/>
    </source>
</evidence>
<dbReference type="GO" id="GO:0016705">
    <property type="term" value="F:oxidoreductase activity, acting on paired donors, with incorporation or reduction of molecular oxygen"/>
    <property type="evidence" value="ECO:0007669"/>
    <property type="project" value="InterPro"/>
</dbReference>
<feature type="domain" description="Reverse transcriptase/retrotransposon-derived protein RNase H-like" evidence="7">
    <location>
        <begin position="99"/>
        <end position="184"/>
    </location>
</feature>
<proteinExistence type="predicted"/>
<sequence length="193" mass="21627">MDFLPPFLNSATIAGILAIILFSYYLLKRSRVGLAKTAPIPAGAWPVIGHLPLLGATQTPHITLGAMADKYGPLFTVKLGLHPTLVLSSWRWLRSAVYTEAIRQLKKLAEKLLPLQISGTDKRVLQTDASDEYWAAALFEEIDSKRNICGYKSGAFKPSELHYHSTFKEIIAVKHGIEKFQFHLKVFHLLEML</sequence>
<protein>
    <recommendedName>
        <fullName evidence="7">Reverse transcriptase/retrotransposon-derived protein RNase H-like domain-containing protein</fullName>
    </recommendedName>
</protein>
<keyword evidence="6" id="KW-0812">Transmembrane</keyword>
<keyword evidence="6" id="KW-1133">Transmembrane helix</keyword>
<dbReference type="Proteomes" id="UP000737018">
    <property type="component" value="Unassembled WGS sequence"/>
</dbReference>
<gene>
    <name evidence="8" type="ORF">CMV_027697</name>
</gene>
<dbReference type="InterPro" id="IPR041577">
    <property type="entry name" value="RT_RNaseH_2"/>
</dbReference>
<dbReference type="Gene3D" id="1.10.630.10">
    <property type="entry name" value="Cytochrome P450"/>
    <property type="match status" value="1"/>
</dbReference>
<dbReference type="GO" id="GO:0005506">
    <property type="term" value="F:iron ion binding"/>
    <property type="evidence" value="ECO:0007669"/>
    <property type="project" value="InterPro"/>
</dbReference>
<comment type="caution">
    <text evidence="8">The sequence shown here is derived from an EMBL/GenBank/DDBJ whole genome shotgun (WGS) entry which is preliminary data.</text>
</comment>
<dbReference type="AlphaFoldDB" id="A0A8J4Q9F1"/>
<dbReference type="Pfam" id="PF17919">
    <property type="entry name" value="RT_RNaseH_2"/>
    <property type="match status" value="1"/>
</dbReference>
<evidence type="ECO:0000256" key="2">
    <source>
        <dbReference type="ARBA" id="ARBA00022723"/>
    </source>
</evidence>
<evidence type="ECO:0000313" key="9">
    <source>
        <dbReference type="Proteomes" id="UP000737018"/>
    </source>
</evidence>
<keyword evidence="2" id="KW-0479">Metal-binding</keyword>
<keyword evidence="3" id="KW-0560">Oxidoreductase</keyword>
<accession>A0A8J4Q9F1</accession>
<evidence type="ECO:0000313" key="8">
    <source>
        <dbReference type="EMBL" id="KAF3945982.1"/>
    </source>
</evidence>
<dbReference type="SUPFAM" id="SSF48264">
    <property type="entry name" value="Cytochrome P450"/>
    <property type="match status" value="1"/>
</dbReference>
<dbReference type="EMBL" id="JRKL02010454">
    <property type="protein sequence ID" value="KAF3945982.1"/>
    <property type="molecule type" value="Genomic_DNA"/>
</dbReference>
<dbReference type="InterPro" id="IPR043502">
    <property type="entry name" value="DNA/RNA_pol_sf"/>
</dbReference>
<feature type="transmembrane region" description="Helical" evidence="6">
    <location>
        <begin position="6"/>
        <end position="27"/>
    </location>
</feature>
<dbReference type="InterPro" id="IPR050651">
    <property type="entry name" value="Plant_Cytochrome_P450_Monoox"/>
</dbReference>
<organism evidence="8 9">
    <name type="scientific">Castanea mollissima</name>
    <name type="common">Chinese chestnut</name>
    <dbReference type="NCBI Taxonomy" id="60419"/>
    <lineage>
        <taxon>Eukaryota</taxon>
        <taxon>Viridiplantae</taxon>
        <taxon>Streptophyta</taxon>
        <taxon>Embryophyta</taxon>
        <taxon>Tracheophyta</taxon>
        <taxon>Spermatophyta</taxon>
        <taxon>Magnoliopsida</taxon>
        <taxon>eudicotyledons</taxon>
        <taxon>Gunneridae</taxon>
        <taxon>Pentapetalae</taxon>
        <taxon>rosids</taxon>
        <taxon>fabids</taxon>
        <taxon>Fagales</taxon>
        <taxon>Fagaceae</taxon>
        <taxon>Castanea</taxon>
    </lineage>
</organism>
<keyword evidence="9" id="KW-1185">Reference proteome</keyword>
<dbReference type="SUPFAM" id="SSF56672">
    <property type="entry name" value="DNA/RNA polymerases"/>
    <property type="match status" value="1"/>
</dbReference>
<reference evidence="8" key="1">
    <citation type="submission" date="2020-03" db="EMBL/GenBank/DDBJ databases">
        <title>Castanea mollissima Vanexum genome sequencing.</title>
        <authorList>
            <person name="Staton M."/>
        </authorList>
    </citation>
    <scope>NUCLEOTIDE SEQUENCE</scope>
    <source>
        <tissue evidence="8">Leaf</tissue>
    </source>
</reference>
<keyword evidence="4" id="KW-0408">Iron</keyword>
<evidence type="ECO:0000256" key="6">
    <source>
        <dbReference type="SAM" id="Phobius"/>
    </source>
</evidence>
<dbReference type="GO" id="GO:0004497">
    <property type="term" value="F:monooxygenase activity"/>
    <property type="evidence" value="ECO:0007669"/>
    <property type="project" value="UniProtKB-KW"/>
</dbReference>
<evidence type="ECO:0000259" key="7">
    <source>
        <dbReference type="Pfam" id="PF17919"/>
    </source>
</evidence>